<feature type="domain" description="Mur ligase central" evidence="10">
    <location>
        <begin position="121"/>
        <end position="298"/>
    </location>
</feature>
<dbReference type="Pfam" id="PF08245">
    <property type="entry name" value="Mur_ligase_M"/>
    <property type="match status" value="1"/>
</dbReference>
<gene>
    <name evidence="11" type="primary">murD_2</name>
    <name evidence="7" type="synonym">murD</name>
    <name evidence="11" type="ORF">Pka01_26210</name>
</gene>
<comment type="function">
    <text evidence="7 8">Cell wall formation. Catalyzes the addition of glutamate to the nucleotide precursor UDP-N-acetylmuramoyl-L-alanine (UMA).</text>
</comment>
<evidence type="ECO:0000259" key="10">
    <source>
        <dbReference type="Pfam" id="PF08245"/>
    </source>
</evidence>
<keyword evidence="12" id="KW-1185">Reference proteome</keyword>
<dbReference type="GO" id="GO:0009252">
    <property type="term" value="P:peptidoglycan biosynthetic process"/>
    <property type="evidence" value="ECO:0007669"/>
    <property type="project" value="UniProtKB-UniRule"/>
</dbReference>
<dbReference type="InterPro" id="IPR036615">
    <property type="entry name" value="Mur_ligase_C_dom_sf"/>
</dbReference>
<comment type="subcellular location">
    <subcellularLocation>
        <location evidence="1 7 8">Cytoplasm</location>
    </subcellularLocation>
</comment>
<evidence type="ECO:0000256" key="6">
    <source>
        <dbReference type="ARBA" id="ARBA00022840"/>
    </source>
</evidence>
<feature type="domain" description="Mur ligase C-terminal" evidence="9">
    <location>
        <begin position="321"/>
        <end position="439"/>
    </location>
</feature>
<dbReference type="AlphaFoldDB" id="A0A8J3M4V1"/>
<organism evidence="11 12">
    <name type="scientific">Planotetraspora kaengkrachanensis</name>
    <dbReference type="NCBI Taxonomy" id="575193"/>
    <lineage>
        <taxon>Bacteria</taxon>
        <taxon>Bacillati</taxon>
        <taxon>Actinomycetota</taxon>
        <taxon>Actinomycetes</taxon>
        <taxon>Streptosporangiales</taxon>
        <taxon>Streptosporangiaceae</taxon>
        <taxon>Planotetraspora</taxon>
    </lineage>
</organism>
<evidence type="ECO:0000256" key="4">
    <source>
        <dbReference type="ARBA" id="ARBA00022598"/>
    </source>
</evidence>
<dbReference type="SUPFAM" id="SSF53244">
    <property type="entry name" value="MurD-like peptide ligases, peptide-binding domain"/>
    <property type="match status" value="1"/>
</dbReference>
<protein>
    <recommendedName>
        <fullName evidence="7 8">UDP-N-acetylmuramoylalanine--D-glutamate ligase</fullName>
        <ecNumber evidence="7 8">6.3.2.9</ecNumber>
    </recommendedName>
    <alternativeName>
        <fullName evidence="7">D-glutamic acid-adding enzyme</fullName>
    </alternativeName>
    <alternativeName>
        <fullName evidence="7">UDP-N-acetylmuramoyl-L-alanyl-D-glutamate synthetase</fullName>
    </alternativeName>
</protein>
<dbReference type="HAMAP" id="MF_00639">
    <property type="entry name" value="MurD"/>
    <property type="match status" value="1"/>
</dbReference>
<evidence type="ECO:0000256" key="1">
    <source>
        <dbReference type="ARBA" id="ARBA00004496"/>
    </source>
</evidence>
<evidence type="ECO:0000256" key="5">
    <source>
        <dbReference type="ARBA" id="ARBA00022741"/>
    </source>
</evidence>
<dbReference type="Gene3D" id="3.40.1190.10">
    <property type="entry name" value="Mur-like, catalytic domain"/>
    <property type="match status" value="1"/>
</dbReference>
<keyword evidence="3 7" id="KW-0963">Cytoplasm</keyword>
<dbReference type="SUPFAM" id="SSF51984">
    <property type="entry name" value="MurCD N-terminal domain"/>
    <property type="match status" value="1"/>
</dbReference>
<keyword evidence="7 8" id="KW-0131">Cell cycle</keyword>
<dbReference type="Gene3D" id="3.90.190.20">
    <property type="entry name" value="Mur ligase, C-terminal domain"/>
    <property type="match status" value="1"/>
</dbReference>
<proteinExistence type="inferred from homology"/>
<dbReference type="GO" id="GO:0005524">
    <property type="term" value="F:ATP binding"/>
    <property type="evidence" value="ECO:0007669"/>
    <property type="project" value="UniProtKB-UniRule"/>
</dbReference>
<dbReference type="GO" id="GO:0071555">
    <property type="term" value="P:cell wall organization"/>
    <property type="evidence" value="ECO:0007669"/>
    <property type="project" value="UniProtKB-KW"/>
</dbReference>
<evidence type="ECO:0000259" key="9">
    <source>
        <dbReference type="Pfam" id="PF02875"/>
    </source>
</evidence>
<dbReference type="Gene3D" id="3.40.50.720">
    <property type="entry name" value="NAD(P)-binding Rossmann-like Domain"/>
    <property type="match status" value="1"/>
</dbReference>
<name>A0A8J3M4V1_9ACTN</name>
<reference evidence="11 12" key="1">
    <citation type="submission" date="2021-01" db="EMBL/GenBank/DDBJ databases">
        <title>Whole genome shotgun sequence of Planotetraspora kaengkrachanensis NBRC 104272.</title>
        <authorList>
            <person name="Komaki H."/>
            <person name="Tamura T."/>
        </authorList>
    </citation>
    <scope>NUCLEOTIDE SEQUENCE [LARGE SCALE GENOMIC DNA]</scope>
    <source>
        <strain evidence="11 12">NBRC 104272</strain>
    </source>
</reference>
<keyword evidence="7 8" id="KW-0961">Cell wall biogenesis/degradation</keyword>
<evidence type="ECO:0000256" key="8">
    <source>
        <dbReference type="RuleBase" id="RU003664"/>
    </source>
</evidence>
<dbReference type="GO" id="GO:0008764">
    <property type="term" value="F:UDP-N-acetylmuramoylalanine-D-glutamate ligase activity"/>
    <property type="evidence" value="ECO:0007669"/>
    <property type="project" value="UniProtKB-UniRule"/>
</dbReference>
<dbReference type="Pfam" id="PF21799">
    <property type="entry name" value="MurD-like_N"/>
    <property type="match status" value="1"/>
</dbReference>
<keyword evidence="6 7" id="KW-0067">ATP-binding</keyword>
<dbReference type="GO" id="GO:0008360">
    <property type="term" value="P:regulation of cell shape"/>
    <property type="evidence" value="ECO:0007669"/>
    <property type="project" value="UniProtKB-KW"/>
</dbReference>
<dbReference type="NCBIfam" id="TIGR01087">
    <property type="entry name" value="murD"/>
    <property type="match status" value="1"/>
</dbReference>
<evidence type="ECO:0000313" key="12">
    <source>
        <dbReference type="Proteomes" id="UP000630097"/>
    </source>
</evidence>
<dbReference type="Pfam" id="PF02875">
    <property type="entry name" value="Mur_ligase_C"/>
    <property type="match status" value="1"/>
</dbReference>
<evidence type="ECO:0000256" key="7">
    <source>
        <dbReference type="HAMAP-Rule" id="MF_00639"/>
    </source>
</evidence>
<sequence length="468" mass="48050">MRGVLACGGMGGLVCVAGLGISGRAAARRLAQAGCEVIVLESRDGEERRAAAADLAELGVRVLFGPAHLPEGVSLVVTSPGWRPDHPVLTAAAAAGVEVIGEVELAWRLRPGGAAPWLALTGTNGKTTTVRMLTAMLTAAGRNALAVGNVGTPVIEAVDGPYDVLAVELSSFQLHWSSSLAPQAAAVLNVAPDHLDWHGSMDAYTRAKGRIFARAPVLVFNADDPWPVRLAEEGPHGLKVGFTLRSPRPGQLGVVDDVLVDRAFAAGPAHEAVELAGVTDIRSPAPHNVADALAAAALARAHGIPAAAVRQGLAGHVPDPHRIAHVAGVGGVDYVDDSKATNPHAAAASLAAFRSVVWIAGGQLKGADVDDLVRQAASRLRGAVLLGVDRERIREALERHAPSVPVIEVADRDGGVMERVVAEAARLAASGDTVLLAPAAASLDMFAGYGERGDAFARAVLALPAPLS</sequence>
<keyword evidence="7 8" id="KW-0133">Cell shape</keyword>
<keyword evidence="7 8" id="KW-0132">Cell division</keyword>
<dbReference type="Proteomes" id="UP000630097">
    <property type="component" value="Unassembled WGS sequence"/>
</dbReference>
<feature type="binding site" evidence="7">
    <location>
        <begin position="122"/>
        <end position="128"/>
    </location>
    <ligand>
        <name>ATP</name>
        <dbReference type="ChEBI" id="CHEBI:30616"/>
    </ligand>
</feature>
<dbReference type="PANTHER" id="PTHR43692">
    <property type="entry name" value="UDP-N-ACETYLMURAMOYLALANINE--D-GLUTAMATE LIGASE"/>
    <property type="match status" value="1"/>
</dbReference>
<dbReference type="EC" id="6.3.2.9" evidence="7 8"/>
<dbReference type="UniPathway" id="UPA00219"/>
<dbReference type="GO" id="GO:0051301">
    <property type="term" value="P:cell division"/>
    <property type="evidence" value="ECO:0007669"/>
    <property type="project" value="UniProtKB-KW"/>
</dbReference>
<evidence type="ECO:0000256" key="3">
    <source>
        <dbReference type="ARBA" id="ARBA00022490"/>
    </source>
</evidence>
<evidence type="ECO:0000256" key="2">
    <source>
        <dbReference type="ARBA" id="ARBA00004752"/>
    </source>
</evidence>
<dbReference type="RefSeq" id="WP_203882957.1">
    <property type="nucleotide sequence ID" value="NZ_BAABHH010000016.1"/>
</dbReference>
<dbReference type="SUPFAM" id="SSF53623">
    <property type="entry name" value="MurD-like peptide ligases, catalytic domain"/>
    <property type="match status" value="1"/>
</dbReference>
<dbReference type="InterPro" id="IPR004101">
    <property type="entry name" value="Mur_ligase_C"/>
</dbReference>
<comment type="similarity">
    <text evidence="7">Belongs to the MurCDEF family.</text>
</comment>
<dbReference type="GO" id="GO:0005737">
    <property type="term" value="C:cytoplasm"/>
    <property type="evidence" value="ECO:0007669"/>
    <property type="project" value="UniProtKB-SubCell"/>
</dbReference>
<dbReference type="InterPro" id="IPR005762">
    <property type="entry name" value="MurD"/>
</dbReference>
<evidence type="ECO:0000313" key="11">
    <source>
        <dbReference type="EMBL" id="GIG79494.1"/>
    </source>
</evidence>
<comment type="catalytic activity">
    <reaction evidence="7 8">
        <text>UDP-N-acetyl-alpha-D-muramoyl-L-alanine + D-glutamate + ATP = UDP-N-acetyl-alpha-D-muramoyl-L-alanyl-D-glutamate + ADP + phosphate + H(+)</text>
        <dbReference type="Rhea" id="RHEA:16429"/>
        <dbReference type="ChEBI" id="CHEBI:15378"/>
        <dbReference type="ChEBI" id="CHEBI:29986"/>
        <dbReference type="ChEBI" id="CHEBI:30616"/>
        <dbReference type="ChEBI" id="CHEBI:43474"/>
        <dbReference type="ChEBI" id="CHEBI:83898"/>
        <dbReference type="ChEBI" id="CHEBI:83900"/>
        <dbReference type="ChEBI" id="CHEBI:456216"/>
        <dbReference type="EC" id="6.3.2.9"/>
    </reaction>
</comment>
<keyword evidence="7 8" id="KW-0573">Peptidoglycan synthesis</keyword>
<keyword evidence="4 7" id="KW-0436">Ligase</keyword>
<dbReference type="InterPro" id="IPR036565">
    <property type="entry name" value="Mur-like_cat_sf"/>
</dbReference>
<dbReference type="EMBL" id="BONV01000009">
    <property type="protein sequence ID" value="GIG79494.1"/>
    <property type="molecule type" value="Genomic_DNA"/>
</dbReference>
<accession>A0A8J3M4V1</accession>
<comment type="caution">
    <text evidence="11">The sequence shown here is derived from an EMBL/GenBank/DDBJ whole genome shotgun (WGS) entry which is preliminary data.</text>
</comment>
<dbReference type="InterPro" id="IPR013221">
    <property type="entry name" value="Mur_ligase_cen"/>
</dbReference>
<comment type="pathway">
    <text evidence="2 7 8">Cell wall biogenesis; peptidoglycan biosynthesis.</text>
</comment>
<keyword evidence="5 7" id="KW-0547">Nucleotide-binding</keyword>
<dbReference type="PANTHER" id="PTHR43692:SF1">
    <property type="entry name" value="UDP-N-ACETYLMURAMOYLALANINE--D-GLUTAMATE LIGASE"/>
    <property type="match status" value="1"/>
</dbReference>